<dbReference type="RefSeq" id="WP_340355478.1">
    <property type="nucleotide sequence ID" value="NZ_JBBKZU010000001.1"/>
</dbReference>
<name>A0ABU8V954_9BURK</name>
<proteinExistence type="predicted"/>
<comment type="subcellular location">
    <subcellularLocation>
        <location evidence="1">Periplasm</location>
    </subcellularLocation>
</comment>
<dbReference type="EMBL" id="JBBKZU010000001">
    <property type="protein sequence ID" value="MEJ8810180.1"/>
    <property type="molecule type" value="Genomic_DNA"/>
</dbReference>
<dbReference type="SUPFAM" id="SSF49503">
    <property type="entry name" value="Cupredoxins"/>
    <property type="match status" value="1"/>
</dbReference>
<dbReference type="Gene3D" id="2.60.40.1120">
    <property type="entry name" value="Carboxypeptidase-like, regulatory domain"/>
    <property type="match status" value="1"/>
</dbReference>
<dbReference type="InterPro" id="IPR008972">
    <property type="entry name" value="Cupredoxin"/>
</dbReference>
<accession>A0ABU8V954</accession>
<evidence type="ECO:0000313" key="3">
    <source>
        <dbReference type="Proteomes" id="UP001365846"/>
    </source>
</evidence>
<dbReference type="SUPFAM" id="SSF117074">
    <property type="entry name" value="Hypothetical protein PA1324"/>
    <property type="match status" value="1"/>
</dbReference>
<comment type="caution">
    <text evidence="2">The sequence shown here is derived from an EMBL/GenBank/DDBJ whole genome shotgun (WGS) entry which is preliminary data.</text>
</comment>
<dbReference type="Gene3D" id="2.60.40.420">
    <property type="entry name" value="Cupredoxins - blue copper proteins"/>
    <property type="match status" value="1"/>
</dbReference>
<sequence length="237" mass="25498">MRLARQAPRAFQVAAALAWLLLGCGLAGGAFAGSIKGKVMIAGPAPAGAKVPVTIDQYLCGHEKPADDLQVSSAREIRNAVVWIENAPAEAAPAAAQKVEVDQKGCTFVPRVVVVPAGGTVDFLNSDRLLHNIHATPKANVSFNRTQPMGRTIPITFAQPEIVRINCDLHSWMTAWVVVAAHRFYAVTGPDGGFSFDDLPPGQYRLQIWHERLGTMPANVTVGEQQPAQVSVEMKMR</sequence>
<dbReference type="PROSITE" id="PS51257">
    <property type="entry name" value="PROKAR_LIPOPROTEIN"/>
    <property type="match status" value="1"/>
</dbReference>
<protein>
    <submittedName>
        <fullName evidence="2">Carboxypeptidase regulatory-like domain-containing protein</fullName>
    </submittedName>
</protein>
<evidence type="ECO:0000256" key="1">
    <source>
        <dbReference type="ARBA" id="ARBA00004418"/>
    </source>
</evidence>
<keyword evidence="3" id="KW-1185">Reference proteome</keyword>
<dbReference type="Proteomes" id="UP001365846">
    <property type="component" value="Unassembled WGS sequence"/>
</dbReference>
<gene>
    <name evidence="2" type="ORF">WKW77_03825</name>
</gene>
<reference evidence="2 3" key="1">
    <citation type="submission" date="2024-03" db="EMBL/GenBank/DDBJ databases">
        <title>Novel species of the genus Variovorax.</title>
        <authorList>
            <person name="Liu Q."/>
            <person name="Xin Y.-H."/>
        </authorList>
    </citation>
    <scope>NUCLEOTIDE SEQUENCE [LARGE SCALE GENOMIC DNA]</scope>
    <source>
        <strain evidence="2 3">KACC 18899</strain>
    </source>
</reference>
<organism evidence="2 3">
    <name type="scientific">Variovorax ureilyticus</name>
    <dbReference type="NCBI Taxonomy" id="1836198"/>
    <lineage>
        <taxon>Bacteria</taxon>
        <taxon>Pseudomonadati</taxon>
        <taxon>Pseudomonadota</taxon>
        <taxon>Betaproteobacteria</taxon>
        <taxon>Burkholderiales</taxon>
        <taxon>Comamonadaceae</taxon>
        <taxon>Variovorax</taxon>
    </lineage>
</organism>
<evidence type="ECO:0000313" key="2">
    <source>
        <dbReference type="EMBL" id="MEJ8810180.1"/>
    </source>
</evidence>